<evidence type="ECO:0000256" key="6">
    <source>
        <dbReference type="ARBA" id="ARBA00023170"/>
    </source>
</evidence>
<evidence type="ECO:0000313" key="10">
    <source>
        <dbReference type="Proteomes" id="UP000000311"/>
    </source>
</evidence>
<feature type="transmembrane region" description="Helical" evidence="8">
    <location>
        <begin position="324"/>
        <end position="341"/>
    </location>
</feature>
<dbReference type="InParanoid" id="E2A337"/>
<keyword evidence="3 8" id="KW-0812">Transmembrane</keyword>
<keyword evidence="6" id="KW-0675">Receptor</keyword>
<evidence type="ECO:0000313" key="9">
    <source>
        <dbReference type="EMBL" id="EFN72140.1"/>
    </source>
</evidence>
<feature type="non-terminal residue" evidence="9">
    <location>
        <position position="1"/>
    </location>
</feature>
<keyword evidence="4 8" id="KW-1133">Transmembrane helix</keyword>
<feature type="transmembrane region" description="Helical" evidence="8">
    <location>
        <begin position="347"/>
        <end position="366"/>
    </location>
</feature>
<feature type="non-terminal residue" evidence="9">
    <location>
        <position position="487"/>
    </location>
</feature>
<evidence type="ECO:0000256" key="1">
    <source>
        <dbReference type="ARBA" id="ARBA00004651"/>
    </source>
</evidence>
<sequence length="487" mass="55919">VLQTSRAKDVLLVLRNSLLDGQAGDILDKILAATSRRVPTLYVNADQTEPSRVSSCGMSRDLVVYIYVSEREPDIVEGELVAEDMNRLIHDRVRPKVLVLMILRRPCRNLITLFRAMWSRNILDAIVVEYSGVSEYSTIVHRYNPFTDSQNDEPYSVDTVWFTEDFPNMHGYPLVYAFTRRLPYSDIASATEQKLKGVDISIINSLANKMNFTGIPKIITEQDKYFRTMSNGTPFGIFIDVGSKKYDALLVTLPMWGNVYPDTPPAIQYTYPFFHENWCFVVPRLLAKQNFTSIGFRLLVLNSSIVGIFWLCSRLMKFNPSEWHLLKIIGIMLGVSFPAVSTKLHEQIILLSIFVVYACYSSTLFVELTSISFKSNLYVEYDHLQDLINSDFALMMDENIKTIIMQFNGAFLHEVYKSSKKITTFIHKDLCLKDLLMYRNATCFMQDNWAQMLEVNNMQDDVSLLQTTKLCYLSPPVGYIFQEGSPY</sequence>
<dbReference type="PANTHER" id="PTHR42643:SF38">
    <property type="entry name" value="IONOTROPIC RECEPTOR 100A"/>
    <property type="match status" value="1"/>
</dbReference>
<evidence type="ECO:0000256" key="4">
    <source>
        <dbReference type="ARBA" id="ARBA00022989"/>
    </source>
</evidence>
<evidence type="ECO:0000256" key="7">
    <source>
        <dbReference type="ARBA" id="ARBA00023180"/>
    </source>
</evidence>
<keyword evidence="7" id="KW-0325">Glycoprotein</keyword>
<organism evidence="10">
    <name type="scientific">Camponotus floridanus</name>
    <name type="common">Florida carpenter ant</name>
    <dbReference type="NCBI Taxonomy" id="104421"/>
    <lineage>
        <taxon>Eukaryota</taxon>
        <taxon>Metazoa</taxon>
        <taxon>Ecdysozoa</taxon>
        <taxon>Arthropoda</taxon>
        <taxon>Hexapoda</taxon>
        <taxon>Insecta</taxon>
        <taxon>Pterygota</taxon>
        <taxon>Neoptera</taxon>
        <taxon>Endopterygota</taxon>
        <taxon>Hymenoptera</taxon>
        <taxon>Apocrita</taxon>
        <taxon>Aculeata</taxon>
        <taxon>Formicoidea</taxon>
        <taxon>Formicidae</taxon>
        <taxon>Formicinae</taxon>
        <taxon>Camponotus</taxon>
    </lineage>
</organism>
<reference evidence="9 10" key="1">
    <citation type="journal article" date="2010" name="Science">
        <title>Genomic comparison of the ants Camponotus floridanus and Harpegnathos saltator.</title>
        <authorList>
            <person name="Bonasio R."/>
            <person name="Zhang G."/>
            <person name="Ye C."/>
            <person name="Mutti N.S."/>
            <person name="Fang X."/>
            <person name="Qin N."/>
            <person name="Donahue G."/>
            <person name="Yang P."/>
            <person name="Li Q."/>
            <person name="Li C."/>
            <person name="Zhang P."/>
            <person name="Huang Z."/>
            <person name="Berger S.L."/>
            <person name="Reinberg D."/>
            <person name="Wang J."/>
            <person name="Liebig J."/>
        </authorList>
    </citation>
    <scope>NUCLEOTIDE SEQUENCE [LARGE SCALE GENOMIC DNA]</scope>
    <source>
        <strain evidence="10">C129</strain>
    </source>
</reference>
<evidence type="ECO:0000256" key="3">
    <source>
        <dbReference type="ARBA" id="ARBA00022692"/>
    </source>
</evidence>
<dbReference type="OMA" id="WFTEDFP"/>
<keyword evidence="2" id="KW-1003">Cell membrane</keyword>
<evidence type="ECO:0000256" key="2">
    <source>
        <dbReference type="ARBA" id="ARBA00022475"/>
    </source>
</evidence>
<comment type="subcellular location">
    <subcellularLocation>
        <location evidence="1">Cell membrane</location>
        <topology evidence="1">Multi-pass membrane protein</topology>
    </subcellularLocation>
</comment>
<dbReference type="Gene3D" id="3.40.190.10">
    <property type="entry name" value="Periplasmic binding protein-like II"/>
    <property type="match status" value="1"/>
</dbReference>
<dbReference type="Proteomes" id="UP000000311">
    <property type="component" value="Unassembled WGS sequence"/>
</dbReference>
<dbReference type="EMBL" id="GL436272">
    <property type="protein sequence ID" value="EFN72140.1"/>
    <property type="molecule type" value="Genomic_DNA"/>
</dbReference>
<evidence type="ECO:0000256" key="8">
    <source>
        <dbReference type="SAM" id="Phobius"/>
    </source>
</evidence>
<dbReference type="InterPro" id="IPR052192">
    <property type="entry name" value="Insect_Ionotropic_Sensory_Rcpt"/>
</dbReference>
<dbReference type="PANTHER" id="PTHR42643">
    <property type="entry name" value="IONOTROPIC RECEPTOR 20A-RELATED"/>
    <property type="match status" value="1"/>
</dbReference>
<proteinExistence type="predicted"/>
<dbReference type="AlphaFoldDB" id="E2A337"/>
<evidence type="ECO:0008006" key="11">
    <source>
        <dbReference type="Google" id="ProtNLM"/>
    </source>
</evidence>
<evidence type="ECO:0000256" key="5">
    <source>
        <dbReference type="ARBA" id="ARBA00023136"/>
    </source>
</evidence>
<accession>E2A337</accession>
<dbReference type="GO" id="GO:0005886">
    <property type="term" value="C:plasma membrane"/>
    <property type="evidence" value="ECO:0007669"/>
    <property type="project" value="UniProtKB-SubCell"/>
</dbReference>
<keyword evidence="5 8" id="KW-0472">Membrane</keyword>
<keyword evidence="10" id="KW-1185">Reference proteome</keyword>
<gene>
    <name evidence="9" type="ORF">EAG_15981</name>
</gene>
<feature type="transmembrane region" description="Helical" evidence="8">
    <location>
        <begin position="294"/>
        <end position="312"/>
    </location>
</feature>
<name>E2A337_CAMFO</name>
<protein>
    <recommendedName>
        <fullName evidence="11">Ionotropic glutamate receptor L-glutamate and glycine-binding domain-containing protein</fullName>
    </recommendedName>
</protein>